<reference evidence="2 3" key="1">
    <citation type="journal article" name="Sci. Rep.">
        <title>Genome-scale phylogenetic analyses confirm Olpidium as the closest living zoosporic fungus to the non-flagellated, terrestrial fungi.</title>
        <authorList>
            <person name="Chang Y."/>
            <person name="Rochon D."/>
            <person name="Sekimoto S."/>
            <person name="Wang Y."/>
            <person name="Chovatia M."/>
            <person name="Sandor L."/>
            <person name="Salamov A."/>
            <person name="Grigoriev I.V."/>
            <person name="Stajich J.E."/>
            <person name="Spatafora J.W."/>
        </authorList>
    </citation>
    <scope>NUCLEOTIDE SEQUENCE [LARGE SCALE GENOMIC DNA]</scope>
    <source>
        <strain evidence="2">S191</strain>
    </source>
</reference>
<feature type="region of interest" description="Disordered" evidence="1">
    <location>
        <begin position="137"/>
        <end position="162"/>
    </location>
</feature>
<dbReference type="AlphaFoldDB" id="A0A8H7ZLV5"/>
<feature type="compositionally biased region" description="Pro residues" evidence="1">
    <location>
        <begin position="201"/>
        <end position="212"/>
    </location>
</feature>
<feature type="compositionally biased region" description="Low complexity" evidence="1">
    <location>
        <begin position="217"/>
        <end position="237"/>
    </location>
</feature>
<gene>
    <name evidence="2" type="ORF">BJ554DRAFT_5037</name>
</gene>
<evidence type="ECO:0000256" key="1">
    <source>
        <dbReference type="SAM" id="MobiDB-lite"/>
    </source>
</evidence>
<protein>
    <submittedName>
        <fullName evidence="2">Uncharacterized protein</fullName>
    </submittedName>
</protein>
<proteinExistence type="predicted"/>
<feature type="non-terminal residue" evidence="2">
    <location>
        <position position="300"/>
    </location>
</feature>
<sequence>MLREGMLRDLALGVNVLHGRIVLCRNDALDFSGHRRAPPLRFVLGHDPNRSRLALTPGAELPGSAVRLHDPLRGPSEVRAGSAAVLGCEIGFLQLDAFQVRGGGLRRGRAVRDVRRVTVVRRRDRLRFLGQLRRNVKAAGPARRQPGASRGTSAVSALRRECRRHGDSASASLESSGGILWLVPISGSLRQGVPSATATKTPPPPPPPPAPPRTRTRAGTADARKTTPTPATSLTPLDLLTRRPFVSGCATQRIRTAAPERLPKNYALFTPSHPPHPHTPTTRRQPLPLILHISRSPDIM</sequence>
<comment type="caution">
    <text evidence="2">The sequence shown here is derived from an EMBL/GenBank/DDBJ whole genome shotgun (WGS) entry which is preliminary data.</text>
</comment>
<dbReference type="EMBL" id="JAEFCI010013239">
    <property type="protein sequence ID" value="KAG5455520.1"/>
    <property type="molecule type" value="Genomic_DNA"/>
</dbReference>
<dbReference type="Proteomes" id="UP000673691">
    <property type="component" value="Unassembled WGS sequence"/>
</dbReference>
<feature type="region of interest" description="Disordered" evidence="1">
    <location>
        <begin position="269"/>
        <end position="300"/>
    </location>
</feature>
<evidence type="ECO:0000313" key="2">
    <source>
        <dbReference type="EMBL" id="KAG5455520.1"/>
    </source>
</evidence>
<accession>A0A8H7ZLV5</accession>
<name>A0A8H7ZLV5_9FUNG</name>
<organism evidence="2 3">
    <name type="scientific">Olpidium bornovanus</name>
    <dbReference type="NCBI Taxonomy" id="278681"/>
    <lineage>
        <taxon>Eukaryota</taxon>
        <taxon>Fungi</taxon>
        <taxon>Fungi incertae sedis</taxon>
        <taxon>Olpidiomycota</taxon>
        <taxon>Olpidiomycotina</taxon>
        <taxon>Olpidiomycetes</taxon>
        <taxon>Olpidiales</taxon>
        <taxon>Olpidiaceae</taxon>
        <taxon>Olpidium</taxon>
    </lineage>
</organism>
<evidence type="ECO:0000313" key="3">
    <source>
        <dbReference type="Proteomes" id="UP000673691"/>
    </source>
</evidence>
<feature type="region of interest" description="Disordered" evidence="1">
    <location>
        <begin position="191"/>
        <end position="237"/>
    </location>
</feature>
<keyword evidence="3" id="KW-1185">Reference proteome</keyword>